<sequence length="117" mass="13244">MDGMVMDELVVEEERFNPLLNRVELMCIIKGMNGMLKRQDAAKLIVECRGYAGRFIVPVNMRGEKGKRDLRCLFYIYEDEGTARSQLPRYIIARLTGEKVEKGGKKKGEGDKGKEGG</sequence>
<evidence type="ECO:0000313" key="3">
    <source>
        <dbReference type="EMBL" id="SPC34387.1"/>
    </source>
</evidence>
<dbReference type="SUPFAM" id="SSF54189">
    <property type="entry name" value="Ribosomal proteins S24e, L23 and L15e"/>
    <property type="match status" value="1"/>
</dbReference>
<reference evidence="4" key="1">
    <citation type="submission" date="2018-01" db="EMBL/GenBank/DDBJ databases">
        <authorList>
            <person name="Kerou L M."/>
        </authorList>
    </citation>
    <scope>NUCLEOTIDE SEQUENCE [LARGE SCALE GENOMIC DNA]</scope>
    <source>
        <strain evidence="4">SCU2</strain>
    </source>
</reference>
<dbReference type="Proteomes" id="UP000236248">
    <property type="component" value="Chromosome NCAV"/>
</dbReference>
<keyword evidence="4" id="KW-1185">Reference proteome</keyword>
<name>A0A2K5ARX4_9ARCH</name>
<evidence type="ECO:0000256" key="1">
    <source>
        <dbReference type="ARBA" id="ARBA00022980"/>
    </source>
</evidence>
<keyword evidence="1 3" id="KW-0689">Ribosomal protein</keyword>
<dbReference type="KEGG" id="ncv:NCAV_1220"/>
<dbReference type="GO" id="GO:1990904">
    <property type="term" value="C:ribonucleoprotein complex"/>
    <property type="evidence" value="ECO:0007669"/>
    <property type="project" value="UniProtKB-KW"/>
</dbReference>
<dbReference type="InterPro" id="IPR012678">
    <property type="entry name" value="Ribosomal_uL23/eL15/eS24_sf"/>
</dbReference>
<accession>A0A2K5ARX4</accession>
<dbReference type="GO" id="GO:0003735">
    <property type="term" value="F:structural constituent of ribosome"/>
    <property type="evidence" value="ECO:0007669"/>
    <property type="project" value="InterPro"/>
</dbReference>
<dbReference type="InterPro" id="IPR012677">
    <property type="entry name" value="Nucleotide-bd_a/b_plait_sf"/>
</dbReference>
<dbReference type="GO" id="GO:0005840">
    <property type="term" value="C:ribosome"/>
    <property type="evidence" value="ECO:0007669"/>
    <property type="project" value="UniProtKB-KW"/>
</dbReference>
<evidence type="ECO:0000256" key="2">
    <source>
        <dbReference type="ARBA" id="ARBA00023274"/>
    </source>
</evidence>
<evidence type="ECO:0000313" key="4">
    <source>
        <dbReference type="Proteomes" id="UP000236248"/>
    </source>
</evidence>
<dbReference type="EMBL" id="LT981265">
    <property type="protein sequence ID" value="SPC34387.1"/>
    <property type="molecule type" value="Genomic_DNA"/>
</dbReference>
<gene>
    <name evidence="3" type="ORF">NCAV_1220</name>
</gene>
<dbReference type="AlphaFoldDB" id="A0A2K5ARX4"/>
<dbReference type="Gene3D" id="3.30.70.330">
    <property type="match status" value="1"/>
</dbReference>
<keyword evidence="2" id="KW-0687">Ribonucleoprotein</keyword>
<protein>
    <submittedName>
        <fullName evidence="3">Putative 30S ribosomal protein S24e</fullName>
    </submittedName>
</protein>
<proteinExistence type="predicted"/>
<organism evidence="3 4">
    <name type="scientific">Candidatus Nitrosocaldus cavascurensis</name>
    <dbReference type="NCBI Taxonomy" id="2058097"/>
    <lineage>
        <taxon>Archaea</taxon>
        <taxon>Nitrososphaerota</taxon>
        <taxon>Nitrososphaeria</taxon>
        <taxon>Candidatus Nitrosocaldales</taxon>
        <taxon>Candidatus Nitrosocaldaceae</taxon>
        <taxon>Candidatus Nitrosocaldus</taxon>
    </lineage>
</organism>
<dbReference type="GO" id="GO:0006412">
    <property type="term" value="P:translation"/>
    <property type="evidence" value="ECO:0007669"/>
    <property type="project" value="InterPro"/>
</dbReference>